<keyword evidence="2" id="KW-0804">Transcription</keyword>
<dbReference type="InterPro" id="IPR001034">
    <property type="entry name" value="DeoR_HTH"/>
</dbReference>
<dbReference type="PANTHER" id="PTHR30363:SF44">
    <property type="entry name" value="AGA OPERON TRANSCRIPTIONAL REPRESSOR-RELATED"/>
    <property type="match status" value="1"/>
</dbReference>
<dbReference type="SUPFAM" id="SSF46785">
    <property type="entry name" value="Winged helix' DNA-binding domain"/>
    <property type="match status" value="1"/>
</dbReference>
<protein>
    <submittedName>
        <fullName evidence="4">DeoR/GlpR family DNA-binding transcription regulator</fullName>
    </submittedName>
</protein>
<dbReference type="InterPro" id="IPR014036">
    <property type="entry name" value="DeoR-like_C"/>
</dbReference>
<feature type="domain" description="HTH deoR-type" evidence="3">
    <location>
        <begin position="3"/>
        <end position="58"/>
    </location>
</feature>
<gene>
    <name evidence="4" type="ORF">P9989_17845</name>
</gene>
<reference evidence="4 5" key="1">
    <citation type="submission" date="2023-04" db="EMBL/GenBank/DDBJ databases">
        <title>Genome sequence of Halobacillus naozhouensis KACC 21980.</title>
        <authorList>
            <person name="Kim S."/>
            <person name="Heo J."/>
            <person name="Kwon S.-W."/>
        </authorList>
    </citation>
    <scope>NUCLEOTIDE SEQUENCE [LARGE SCALE GENOMIC DNA]</scope>
    <source>
        <strain evidence="4 5">KCTC 13234</strain>
    </source>
</reference>
<dbReference type="SMART" id="SM01134">
    <property type="entry name" value="DeoRC"/>
    <property type="match status" value="1"/>
</dbReference>
<dbReference type="InterPro" id="IPR037171">
    <property type="entry name" value="NagB/RpiA_transferase-like"/>
</dbReference>
<dbReference type="InterPro" id="IPR036390">
    <property type="entry name" value="WH_DNA-bd_sf"/>
</dbReference>
<evidence type="ECO:0000256" key="1">
    <source>
        <dbReference type="ARBA" id="ARBA00023015"/>
    </source>
</evidence>
<evidence type="ECO:0000259" key="3">
    <source>
        <dbReference type="PROSITE" id="PS51000"/>
    </source>
</evidence>
<dbReference type="SUPFAM" id="SSF100950">
    <property type="entry name" value="NagB/RpiA/CoA transferase-like"/>
    <property type="match status" value="1"/>
</dbReference>
<sequence>MIAVERKQRIIEYVKQHYLASVAQLAKEFDVHEATIRRDLSEIEKEGTLRRTHGGVVLAQDISSEPNFSERVMENTNEKERIGALAASLIEEGDTIILDSGTTTLQIVKHILNFNQLTIITNDINIAVELRNASHLKVFVTGGVLTPGSFMLNGMHTNEMLRTVQVNKAFIGTPAINARSGLMHFDDQLVPAKKEMIRVAREIIVVADHTKLGRVSLHNVSSINDVHHLVTDVGASKEEIDLFKQENVQIFQA</sequence>
<dbReference type="RefSeq" id="WP_283076205.1">
    <property type="nucleotide sequence ID" value="NZ_CP121671.1"/>
</dbReference>
<dbReference type="EMBL" id="CP121671">
    <property type="protein sequence ID" value="WFT74205.1"/>
    <property type="molecule type" value="Genomic_DNA"/>
</dbReference>
<dbReference type="Gene3D" id="1.10.10.10">
    <property type="entry name" value="Winged helix-like DNA-binding domain superfamily/Winged helix DNA-binding domain"/>
    <property type="match status" value="1"/>
</dbReference>
<keyword evidence="5" id="KW-1185">Reference proteome</keyword>
<dbReference type="PRINTS" id="PR00037">
    <property type="entry name" value="HTHLACR"/>
</dbReference>
<name>A0ABY8IVI2_9BACI</name>
<proteinExistence type="predicted"/>
<evidence type="ECO:0000313" key="4">
    <source>
        <dbReference type="EMBL" id="WFT74205.1"/>
    </source>
</evidence>
<dbReference type="Gene3D" id="3.40.50.1360">
    <property type="match status" value="1"/>
</dbReference>
<dbReference type="InterPro" id="IPR050313">
    <property type="entry name" value="Carb_Metab_HTH_regulators"/>
</dbReference>
<dbReference type="Pfam" id="PF00455">
    <property type="entry name" value="DeoRC"/>
    <property type="match status" value="1"/>
</dbReference>
<keyword evidence="1" id="KW-0805">Transcription regulation</keyword>
<dbReference type="PROSITE" id="PS51000">
    <property type="entry name" value="HTH_DEOR_2"/>
    <property type="match status" value="1"/>
</dbReference>
<evidence type="ECO:0000256" key="2">
    <source>
        <dbReference type="ARBA" id="ARBA00023163"/>
    </source>
</evidence>
<organism evidence="4 5">
    <name type="scientific">Halobacillus naozhouensis</name>
    <dbReference type="NCBI Taxonomy" id="554880"/>
    <lineage>
        <taxon>Bacteria</taxon>
        <taxon>Bacillati</taxon>
        <taxon>Bacillota</taxon>
        <taxon>Bacilli</taxon>
        <taxon>Bacillales</taxon>
        <taxon>Bacillaceae</taxon>
        <taxon>Halobacillus</taxon>
    </lineage>
</organism>
<evidence type="ECO:0000313" key="5">
    <source>
        <dbReference type="Proteomes" id="UP001221597"/>
    </source>
</evidence>
<accession>A0ABY8IVI2</accession>
<keyword evidence="4" id="KW-0238">DNA-binding</keyword>
<dbReference type="InterPro" id="IPR036388">
    <property type="entry name" value="WH-like_DNA-bd_sf"/>
</dbReference>
<dbReference type="PANTHER" id="PTHR30363">
    <property type="entry name" value="HTH-TYPE TRANSCRIPTIONAL REGULATOR SRLR-RELATED"/>
    <property type="match status" value="1"/>
</dbReference>
<dbReference type="GO" id="GO:0003677">
    <property type="term" value="F:DNA binding"/>
    <property type="evidence" value="ECO:0007669"/>
    <property type="project" value="UniProtKB-KW"/>
</dbReference>
<dbReference type="Proteomes" id="UP001221597">
    <property type="component" value="Chromosome"/>
</dbReference>
<dbReference type="Pfam" id="PF08220">
    <property type="entry name" value="HTH_DeoR"/>
    <property type="match status" value="1"/>
</dbReference>
<dbReference type="SMART" id="SM00420">
    <property type="entry name" value="HTH_DEOR"/>
    <property type="match status" value="1"/>
</dbReference>